<dbReference type="InterPro" id="IPR017441">
    <property type="entry name" value="Protein_kinase_ATP_BS"/>
</dbReference>
<dbReference type="PROSITE" id="PS00107">
    <property type="entry name" value="PROTEIN_KINASE_ATP"/>
    <property type="match status" value="1"/>
</dbReference>
<feature type="region of interest" description="Disordered" evidence="7">
    <location>
        <begin position="39"/>
        <end position="63"/>
    </location>
</feature>
<keyword evidence="10" id="KW-1185">Reference proteome</keyword>
<feature type="binding site" evidence="6">
    <location>
        <position position="775"/>
    </location>
    <ligand>
        <name>ATP</name>
        <dbReference type="ChEBI" id="CHEBI:30616"/>
    </ligand>
</feature>
<evidence type="ECO:0000259" key="8">
    <source>
        <dbReference type="PROSITE" id="PS50011"/>
    </source>
</evidence>
<dbReference type="Proteomes" id="UP001530377">
    <property type="component" value="Unassembled WGS sequence"/>
</dbReference>
<feature type="region of interest" description="Disordered" evidence="7">
    <location>
        <begin position="904"/>
        <end position="946"/>
    </location>
</feature>
<dbReference type="GO" id="GO:0004674">
    <property type="term" value="F:protein serine/threonine kinase activity"/>
    <property type="evidence" value="ECO:0007669"/>
    <property type="project" value="UniProtKB-KW"/>
</dbReference>
<feature type="compositionally biased region" description="Basic and acidic residues" evidence="7">
    <location>
        <begin position="42"/>
        <end position="51"/>
    </location>
</feature>
<dbReference type="InterPro" id="IPR051681">
    <property type="entry name" value="Ser/Thr_Kinases-Pseudokinases"/>
</dbReference>
<dbReference type="Gene3D" id="1.10.510.10">
    <property type="entry name" value="Transferase(Phosphotransferase) domain 1"/>
    <property type="match status" value="2"/>
</dbReference>
<keyword evidence="4" id="KW-0418">Kinase</keyword>
<dbReference type="PANTHER" id="PTHR44329:SF288">
    <property type="entry name" value="MITOGEN-ACTIVATED PROTEIN KINASE KINASE KINASE 20"/>
    <property type="match status" value="1"/>
</dbReference>
<dbReference type="PROSITE" id="PS50011">
    <property type="entry name" value="PROTEIN_KINASE_DOM"/>
    <property type="match status" value="1"/>
</dbReference>
<dbReference type="InterPro" id="IPR000719">
    <property type="entry name" value="Prot_kinase_dom"/>
</dbReference>
<keyword evidence="1" id="KW-0723">Serine/threonine-protein kinase</keyword>
<evidence type="ECO:0000256" key="6">
    <source>
        <dbReference type="PROSITE-ProRule" id="PRU10141"/>
    </source>
</evidence>
<feature type="compositionally biased region" description="Polar residues" evidence="7">
    <location>
        <begin position="111"/>
        <end position="128"/>
    </location>
</feature>
<evidence type="ECO:0000256" key="1">
    <source>
        <dbReference type="ARBA" id="ARBA00022527"/>
    </source>
</evidence>
<keyword evidence="2" id="KW-0808">Transferase</keyword>
<dbReference type="AlphaFoldDB" id="A0ABD3RUY3"/>
<feature type="region of interest" description="Disordered" evidence="7">
    <location>
        <begin position="88"/>
        <end position="128"/>
    </location>
</feature>
<sequence>MSDTSVRRMKYIIDLVTNVPLGDHSSSFARSNITSRILKNNSKLEKSHMTEGSRQTNGQHVYHSDGRIKAISAQHSDLHRLSMENNRQLQNNDGGFEDGNDSDSITHDSSTESSKSPRPNPQLQPQESLTDPQLVIAGQMTVEDEPCNIAQLNLMTGKWSLRQRIQLSLYNSYSGGEVYSLLANHSLVTNSNAREYRSGYSNAKEEQPHVTDENFGKNLIVVGSFDTTYRNSQTTYCSVGKWDGSDLSKIGEGLCNSALSKGMKITSAAVAGPNDLFVGGSFQTQVWNGNKHEFVKIFNIAHYNAIDQVWLPLAVGQITCSWCTVTILALAWDSERRQLHVAGKFNAIDGRNIPAGLAVYDQDSGHLVAHPGGGLAMKNVTEDGVGTALQFDQENGVLYVMGAFERLIKTNEECLGLAAYEMKTGSWTCLADPAHSVLPTGGGNMLLTPYGLLVAGKTTNGTTWPDESRPYTVAVLKATIKKKVFFEEASATKINDDELNYRSRGLQSIIESDQMSGENNEAIVIAEADHEFVWSWLPGFQGHDEPLHTLSNGFGDYVGTVFIGGDNFLSKWSYKTIEVKCDTTTETKSSLVKNRPPASASCTQRMFVPVTVDLANDDVHGVIMAISQLDPHIQSSEGGDKAPTRSSVIEYTIIAYCVTLGALIGLFLALMCNKSINQNIMSFLFDRNAQMKGISLDTLTYSHVQNTNVAEAYHRAMSNRFVEHPHFLTLIDPQEVILHRIIGEGTFGRVWSAKWGSSAVAVKEFVFAQAAIAGKSMQQQAIVEEIIGEAGMMAMLRHPNVLQLFGCSLTAQAIWIVSELCSLGSLRQLLDDRERSLPLEARLNLALQVAEGMTYLHSQDPPIIHRDLKSHNIFVHETFAEQEETKDKSNDTKLLIWPLRLSGGGSGKAEVTSESNSESKKKSKSESKSESKSKSRDHSRSESDSSAFKIKPIMSAKIGDWGSARATLAGSRTMTHGVGTACWMAPEVLKHARCSKYSDVYGFGIILWELATRREVYEGLESTQVIAMVANDRLRPDIPHGCPWNEIMVKCWREVPSERPSFEQIVKELNRLRPTVKKSKFTGEDLVVPKKWKSYQKGALPDVSAKGEYDTKNKTG</sequence>
<protein>
    <recommendedName>
        <fullName evidence="8">Protein kinase domain-containing protein</fullName>
    </recommendedName>
</protein>
<dbReference type="GO" id="GO:0005524">
    <property type="term" value="F:ATP binding"/>
    <property type="evidence" value="ECO:0007669"/>
    <property type="project" value="UniProtKB-UniRule"/>
</dbReference>
<evidence type="ECO:0000256" key="2">
    <source>
        <dbReference type="ARBA" id="ARBA00022679"/>
    </source>
</evidence>
<feature type="compositionally biased region" description="Basic and acidic residues" evidence="7">
    <location>
        <begin position="917"/>
        <end position="943"/>
    </location>
</feature>
<proteinExistence type="predicted"/>
<name>A0ABD3RUY3_9STRA</name>
<evidence type="ECO:0000256" key="4">
    <source>
        <dbReference type="ARBA" id="ARBA00022777"/>
    </source>
</evidence>
<comment type="caution">
    <text evidence="9">The sequence shown here is derived from an EMBL/GenBank/DDBJ whole genome shotgun (WGS) entry which is preliminary data.</text>
</comment>
<reference evidence="9 10" key="1">
    <citation type="submission" date="2024-10" db="EMBL/GenBank/DDBJ databases">
        <title>Updated reference genomes for cyclostephanoid diatoms.</title>
        <authorList>
            <person name="Roberts W.R."/>
            <person name="Alverson A.J."/>
        </authorList>
    </citation>
    <scope>NUCLEOTIDE SEQUENCE [LARGE SCALE GENOMIC DNA]</scope>
    <source>
        <strain evidence="9 10">AJA228-03</strain>
    </source>
</reference>
<evidence type="ECO:0000256" key="5">
    <source>
        <dbReference type="ARBA" id="ARBA00022840"/>
    </source>
</evidence>
<gene>
    <name evidence="9" type="ORF">ACHAXA_001559</name>
</gene>
<organism evidence="9 10">
    <name type="scientific">Cyclostephanos tholiformis</name>
    <dbReference type="NCBI Taxonomy" id="382380"/>
    <lineage>
        <taxon>Eukaryota</taxon>
        <taxon>Sar</taxon>
        <taxon>Stramenopiles</taxon>
        <taxon>Ochrophyta</taxon>
        <taxon>Bacillariophyta</taxon>
        <taxon>Coscinodiscophyceae</taxon>
        <taxon>Thalassiosirophycidae</taxon>
        <taxon>Stephanodiscales</taxon>
        <taxon>Stephanodiscaceae</taxon>
        <taxon>Cyclostephanos</taxon>
    </lineage>
</organism>
<dbReference type="SUPFAM" id="SSF56112">
    <property type="entry name" value="Protein kinase-like (PK-like)"/>
    <property type="match status" value="1"/>
</dbReference>
<feature type="domain" description="Protein kinase" evidence="8">
    <location>
        <begin position="736"/>
        <end position="1076"/>
    </location>
</feature>
<accession>A0ABD3RUY3</accession>
<dbReference type="SMART" id="SM00220">
    <property type="entry name" value="S_TKc"/>
    <property type="match status" value="1"/>
</dbReference>
<evidence type="ECO:0000313" key="10">
    <source>
        <dbReference type="Proteomes" id="UP001530377"/>
    </source>
</evidence>
<dbReference type="InterPro" id="IPR011009">
    <property type="entry name" value="Kinase-like_dom_sf"/>
</dbReference>
<dbReference type="InterPro" id="IPR001245">
    <property type="entry name" value="Ser-Thr/Tyr_kinase_cat_dom"/>
</dbReference>
<keyword evidence="3 6" id="KW-0547">Nucleotide-binding</keyword>
<dbReference type="CDD" id="cd13999">
    <property type="entry name" value="STKc_MAP3K-like"/>
    <property type="match status" value="1"/>
</dbReference>
<evidence type="ECO:0000313" key="9">
    <source>
        <dbReference type="EMBL" id="KAL3815580.1"/>
    </source>
</evidence>
<evidence type="ECO:0000256" key="7">
    <source>
        <dbReference type="SAM" id="MobiDB-lite"/>
    </source>
</evidence>
<evidence type="ECO:0000256" key="3">
    <source>
        <dbReference type="ARBA" id="ARBA00022741"/>
    </source>
</evidence>
<dbReference type="PROSITE" id="PS00108">
    <property type="entry name" value="PROTEIN_KINASE_ST"/>
    <property type="match status" value="1"/>
</dbReference>
<dbReference type="EMBL" id="JALLPB020000191">
    <property type="protein sequence ID" value="KAL3815580.1"/>
    <property type="molecule type" value="Genomic_DNA"/>
</dbReference>
<keyword evidence="5 6" id="KW-0067">ATP-binding</keyword>
<dbReference type="PANTHER" id="PTHR44329">
    <property type="entry name" value="SERINE/THREONINE-PROTEIN KINASE TNNI3K-RELATED"/>
    <property type="match status" value="1"/>
</dbReference>
<dbReference type="Pfam" id="PF07714">
    <property type="entry name" value="PK_Tyr_Ser-Thr"/>
    <property type="match status" value="2"/>
</dbReference>
<dbReference type="InterPro" id="IPR008271">
    <property type="entry name" value="Ser/Thr_kinase_AS"/>
</dbReference>